<organism evidence="2 3">
    <name type="scientific">Halolamina salifodinae</name>
    <dbReference type="NCBI Taxonomy" id="1202767"/>
    <lineage>
        <taxon>Archaea</taxon>
        <taxon>Methanobacteriati</taxon>
        <taxon>Methanobacteriota</taxon>
        <taxon>Stenosarchaea group</taxon>
        <taxon>Halobacteria</taxon>
        <taxon>Halobacteriales</taxon>
        <taxon>Haloferacaceae</taxon>
    </lineage>
</organism>
<feature type="compositionally biased region" description="Basic and acidic residues" evidence="1">
    <location>
        <begin position="47"/>
        <end position="69"/>
    </location>
</feature>
<dbReference type="AlphaFoldDB" id="A0A8T4GWN1"/>
<gene>
    <name evidence="2" type="ORF">J2753_000557</name>
</gene>
<dbReference type="RefSeq" id="WP_321168772.1">
    <property type="nucleotide sequence ID" value="NZ_JAGGLC010000001.1"/>
</dbReference>
<keyword evidence="3" id="KW-1185">Reference proteome</keyword>
<evidence type="ECO:0000313" key="2">
    <source>
        <dbReference type="EMBL" id="MBP1986084.1"/>
    </source>
</evidence>
<sequence>MADIAVEQFLGESFPRSEAKLKVLWRPREGRDVQRVQYADDAVSLGWHKDDDHPEPGETHYQLESDDGVRHEPANIEAEAPLSVLEICLDRLRKRLPDGVND</sequence>
<evidence type="ECO:0000313" key="3">
    <source>
        <dbReference type="Proteomes" id="UP000823736"/>
    </source>
</evidence>
<comment type="caution">
    <text evidence="2">The sequence shown here is derived from an EMBL/GenBank/DDBJ whole genome shotgun (WGS) entry which is preliminary data.</text>
</comment>
<evidence type="ECO:0000256" key="1">
    <source>
        <dbReference type="SAM" id="MobiDB-lite"/>
    </source>
</evidence>
<proteinExistence type="predicted"/>
<protein>
    <submittedName>
        <fullName evidence="2">Uncharacterized protein</fullName>
    </submittedName>
</protein>
<dbReference type="Proteomes" id="UP000823736">
    <property type="component" value="Unassembled WGS sequence"/>
</dbReference>
<feature type="region of interest" description="Disordered" evidence="1">
    <location>
        <begin position="46"/>
        <end position="69"/>
    </location>
</feature>
<reference evidence="2" key="1">
    <citation type="submission" date="2021-03" db="EMBL/GenBank/DDBJ databases">
        <title>Genomic Encyclopedia of Type Strains, Phase IV (KMG-IV): sequencing the most valuable type-strain genomes for metagenomic binning, comparative biology and taxonomic classification.</title>
        <authorList>
            <person name="Goeker M."/>
        </authorList>
    </citation>
    <scope>NUCLEOTIDE SEQUENCE</scope>
    <source>
        <strain evidence="2">DSM 26232</strain>
    </source>
</reference>
<name>A0A8T4GWN1_9EURY</name>
<accession>A0A8T4GWN1</accession>
<dbReference type="EMBL" id="JAGGLC010000001">
    <property type="protein sequence ID" value="MBP1986084.1"/>
    <property type="molecule type" value="Genomic_DNA"/>
</dbReference>